<gene>
    <name evidence="1" type="ORF">RPERSI_LOCUS10510</name>
</gene>
<accession>A0ACA9PI42</accession>
<protein>
    <submittedName>
        <fullName evidence="1">18731_t:CDS:1</fullName>
    </submittedName>
</protein>
<reference evidence="1" key="1">
    <citation type="submission" date="2021-06" db="EMBL/GenBank/DDBJ databases">
        <authorList>
            <person name="Kallberg Y."/>
            <person name="Tangrot J."/>
            <person name="Rosling A."/>
        </authorList>
    </citation>
    <scope>NUCLEOTIDE SEQUENCE</scope>
    <source>
        <strain evidence="1">MA461A</strain>
    </source>
</reference>
<evidence type="ECO:0000313" key="2">
    <source>
        <dbReference type="Proteomes" id="UP000789920"/>
    </source>
</evidence>
<comment type="caution">
    <text evidence="1">The sequence shown here is derived from an EMBL/GenBank/DDBJ whole genome shotgun (WGS) entry which is preliminary data.</text>
</comment>
<organism evidence="1 2">
    <name type="scientific">Racocetra persica</name>
    <dbReference type="NCBI Taxonomy" id="160502"/>
    <lineage>
        <taxon>Eukaryota</taxon>
        <taxon>Fungi</taxon>
        <taxon>Fungi incertae sedis</taxon>
        <taxon>Mucoromycota</taxon>
        <taxon>Glomeromycotina</taxon>
        <taxon>Glomeromycetes</taxon>
        <taxon>Diversisporales</taxon>
        <taxon>Gigasporaceae</taxon>
        <taxon>Racocetra</taxon>
    </lineage>
</organism>
<keyword evidence="2" id="KW-1185">Reference proteome</keyword>
<evidence type="ECO:0000313" key="1">
    <source>
        <dbReference type="EMBL" id="CAG8710604.1"/>
    </source>
</evidence>
<feature type="non-terminal residue" evidence="1">
    <location>
        <position position="124"/>
    </location>
</feature>
<sequence length="124" mass="14969">IFPTPNENNIRLRHNDFLSSLESKNWADNDQAENLEHQTVSKTVISEQLVVKKNNRKIILVENYKIENVDDKENYIIFKEVKYTIKEFCEYPYEVNNRFRIEVKDMLNMVQKLQKDIEELENFI</sequence>
<dbReference type="Proteomes" id="UP000789920">
    <property type="component" value="Unassembled WGS sequence"/>
</dbReference>
<proteinExistence type="predicted"/>
<dbReference type="EMBL" id="CAJVQC010020870">
    <property type="protein sequence ID" value="CAG8710604.1"/>
    <property type="molecule type" value="Genomic_DNA"/>
</dbReference>
<feature type="non-terminal residue" evidence="1">
    <location>
        <position position="1"/>
    </location>
</feature>
<name>A0ACA9PI42_9GLOM</name>